<feature type="modified residue" description="4-aspartylphosphate" evidence="2">
    <location>
        <position position="54"/>
    </location>
</feature>
<gene>
    <name evidence="4" type="ORF">ACFQZ6_20775</name>
</gene>
<evidence type="ECO:0000256" key="1">
    <source>
        <dbReference type="ARBA" id="ARBA00022553"/>
    </source>
</evidence>
<organism evidence="4 5">
    <name type="scientific">Streptomyces flavalbus</name>
    <dbReference type="NCBI Taxonomy" id="2665155"/>
    <lineage>
        <taxon>Bacteria</taxon>
        <taxon>Bacillati</taxon>
        <taxon>Actinomycetota</taxon>
        <taxon>Actinomycetes</taxon>
        <taxon>Kitasatosporales</taxon>
        <taxon>Streptomycetaceae</taxon>
        <taxon>Streptomyces</taxon>
    </lineage>
</organism>
<accession>A0ABW2WC42</accession>
<dbReference type="EMBL" id="JBHTEB010000001">
    <property type="protein sequence ID" value="MFD0316599.1"/>
    <property type="molecule type" value="Genomic_DNA"/>
</dbReference>
<dbReference type="Pfam" id="PF00072">
    <property type="entry name" value="Response_reg"/>
    <property type="match status" value="1"/>
</dbReference>
<name>A0ABW2WC42_9ACTN</name>
<protein>
    <submittedName>
        <fullName evidence="4">Response regulator</fullName>
    </submittedName>
</protein>
<dbReference type="SUPFAM" id="SSF52172">
    <property type="entry name" value="CheY-like"/>
    <property type="match status" value="1"/>
</dbReference>
<comment type="caution">
    <text evidence="4">The sequence shown here is derived from an EMBL/GenBank/DDBJ whole genome shotgun (WGS) entry which is preliminary data.</text>
</comment>
<dbReference type="RefSeq" id="WP_381611316.1">
    <property type="nucleotide sequence ID" value="NZ_JBHTEB010000001.1"/>
</dbReference>
<sequence>MPRTVLIVDDDPQFRAVARLLLETDGDLAVAEAGTGAQALAAVARARPDAVLLDIALADGDGFEDGFAVCRALHAAAPGTAVVLCSAREAELYGERIARSPAVGFLAKERLSAAALARLARWRSP</sequence>
<dbReference type="PROSITE" id="PS50110">
    <property type="entry name" value="RESPONSE_REGULATORY"/>
    <property type="match status" value="1"/>
</dbReference>
<dbReference type="InterPro" id="IPR011006">
    <property type="entry name" value="CheY-like_superfamily"/>
</dbReference>
<dbReference type="InterPro" id="IPR050595">
    <property type="entry name" value="Bact_response_regulator"/>
</dbReference>
<keyword evidence="1 2" id="KW-0597">Phosphoprotein</keyword>
<evidence type="ECO:0000256" key="2">
    <source>
        <dbReference type="PROSITE-ProRule" id="PRU00169"/>
    </source>
</evidence>
<evidence type="ECO:0000313" key="4">
    <source>
        <dbReference type="EMBL" id="MFD0316599.1"/>
    </source>
</evidence>
<feature type="domain" description="Response regulatory" evidence="3">
    <location>
        <begin position="4"/>
        <end position="123"/>
    </location>
</feature>
<dbReference type="PANTHER" id="PTHR44591">
    <property type="entry name" value="STRESS RESPONSE REGULATOR PROTEIN 1"/>
    <property type="match status" value="1"/>
</dbReference>
<keyword evidence="5" id="KW-1185">Reference proteome</keyword>
<proteinExistence type="predicted"/>
<dbReference type="Gene3D" id="3.40.50.2300">
    <property type="match status" value="1"/>
</dbReference>
<dbReference type="SMART" id="SM00448">
    <property type="entry name" value="REC"/>
    <property type="match status" value="1"/>
</dbReference>
<evidence type="ECO:0000313" key="5">
    <source>
        <dbReference type="Proteomes" id="UP001597023"/>
    </source>
</evidence>
<dbReference type="InterPro" id="IPR001789">
    <property type="entry name" value="Sig_transdc_resp-reg_receiver"/>
</dbReference>
<dbReference type="Proteomes" id="UP001597023">
    <property type="component" value="Unassembled WGS sequence"/>
</dbReference>
<evidence type="ECO:0000259" key="3">
    <source>
        <dbReference type="PROSITE" id="PS50110"/>
    </source>
</evidence>
<dbReference type="PANTHER" id="PTHR44591:SF18">
    <property type="entry name" value="REGULATORY PROTEIN"/>
    <property type="match status" value="1"/>
</dbReference>
<reference evidence="5" key="1">
    <citation type="journal article" date="2019" name="Int. J. Syst. Evol. Microbiol.">
        <title>The Global Catalogue of Microorganisms (GCM) 10K type strain sequencing project: providing services to taxonomists for standard genome sequencing and annotation.</title>
        <authorList>
            <consortium name="The Broad Institute Genomics Platform"/>
            <consortium name="The Broad Institute Genome Sequencing Center for Infectious Disease"/>
            <person name="Wu L."/>
            <person name="Ma J."/>
        </authorList>
    </citation>
    <scope>NUCLEOTIDE SEQUENCE [LARGE SCALE GENOMIC DNA]</scope>
    <source>
        <strain evidence="5">CGMCC 4.7400</strain>
    </source>
</reference>